<dbReference type="Gene3D" id="1.10.1390.10">
    <property type="match status" value="1"/>
</dbReference>
<dbReference type="InterPro" id="IPR035476">
    <property type="entry name" value="SIS_PGI_1"/>
</dbReference>
<dbReference type="UniPathway" id="UPA00138"/>
<dbReference type="GO" id="GO:0097367">
    <property type="term" value="F:carbohydrate derivative binding"/>
    <property type="evidence" value="ECO:0007669"/>
    <property type="project" value="InterPro"/>
</dbReference>
<dbReference type="GO" id="GO:0004347">
    <property type="term" value="F:glucose-6-phosphate isomerase activity"/>
    <property type="evidence" value="ECO:0007669"/>
    <property type="project" value="UniProtKB-UniRule"/>
</dbReference>
<evidence type="ECO:0000313" key="9">
    <source>
        <dbReference type="EMBL" id="SUO92674.1"/>
    </source>
</evidence>
<organism evidence="9 10">
    <name type="scientific">Suttonella indologenes</name>
    <dbReference type="NCBI Taxonomy" id="13276"/>
    <lineage>
        <taxon>Bacteria</taxon>
        <taxon>Pseudomonadati</taxon>
        <taxon>Pseudomonadota</taxon>
        <taxon>Gammaproteobacteria</taxon>
        <taxon>Cardiobacteriales</taxon>
        <taxon>Cardiobacteriaceae</taxon>
        <taxon>Suttonella</taxon>
    </lineage>
</organism>
<evidence type="ECO:0000256" key="4">
    <source>
        <dbReference type="ARBA" id="ARBA00023152"/>
    </source>
</evidence>
<dbReference type="NCBIfam" id="NF001211">
    <property type="entry name" value="PRK00179.1"/>
    <property type="match status" value="1"/>
</dbReference>
<comment type="similarity">
    <text evidence="2 7 8">Belongs to the GPI family.</text>
</comment>
<comment type="pathway">
    <text evidence="1 7 8">Carbohydrate degradation; glycolysis; D-glyceraldehyde 3-phosphate and glycerone phosphate from D-glucose: step 2/4.</text>
</comment>
<accession>A0A380MKF5</accession>
<feature type="active site" evidence="7">
    <location>
        <position position="494"/>
    </location>
</feature>
<dbReference type="InterPro" id="IPR018189">
    <property type="entry name" value="Phosphoglucose_isomerase_CS"/>
</dbReference>
<dbReference type="Gene3D" id="3.40.50.10490">
    <property type="entry name" value="Glucose-6-phosphate isomerase like protein, domain 1"/>
    <property type="match status" value="2"/>
</dbReference>
<evidence type="ECO:0000256" key="1">
    <source>
        <dbReference type="ARBA" id="ARBA00004926"/>
    </source>
</evidence>
<dbReference type="UniPathway" id="UPA00109">
    <property type="reaction ID" value="UER00181"/>
</dbReference>
<dbReference type="RefSeq" id="WP_115217951.1">
    <property type="nucleotide sequence ID" value="NZ_UHIA01000003.1"/>
</dbReference>
<evidence type="ECO:0000256" key="5">
    <source>
        <dbReference type="ARBA" id="ARBA00023235"/>
    </source>
</evidence>
<keyword evidence="7" id="KW-0963">Cytoplasm</keyword>
<dbReference type="SUPFAM" id="SSF53697">
    <property type="entry name" value="SIS domain"/>
    <property type="match status" value="1"/>
</dbReference>
<evidence type="ECO:0000256" key="2">
    <source>
        <dbReference type="ARBA" id="ARBA00006604"/>
    </source>
</evidence>
<proteinExistence type="inferred from homology"/>
<protein>
    <recommendedName>
        <fullName evidence="7">Glucose-6-phosphate isomerase</fullName>
        <shortName evidence="7">GPI</shortName>
        <ecNumber evidence="7">5.3.1.9</ecNumber>
    </recommendedName>
    <alternativeName>
        <fullName evidence="7">Phosphoglucose isomerase</fullName>
        <shortName evidence="7">PGI</shortName>
    </alternativeName>
    <alternativeName>
        <fullName evidence="7">Phosphohexose isomerase</fullName>
        <shortName evidence="7">PHI</shortName>
    </alternativeName>
</protein>
<dbReference type="InterPro" id="IPR046348">
    <property type="entry name" value="SIS_dom_sf"/>
</dbReference>
<dbReference type="GO" id="GO:0051156">
    <property type="term" value="P:glucose 6-phosphate metabolic process"/>
    <property type="evidence" value="ECO:0007669"/>
    <property type="project" value="TreeGrafter"/>
</dbReference>
<dbReference type="InterPro" id="IPR023096">
    <property type="entry name" value="G6P_Isomerase_C"/>
</dbReference>
<dbReference type="Pfam" id="PF00342">
    <property type="entry name" value="PGI"/>
    <property type="match status" value="1"/>
</dbReference>
<keyword evidence="5 7" id="KW-0413">Isomerase</keyword>
<dbReference type="OrthoDB" id="140919at2"/>
<dbReference type="PRINTS" id="PR00662">
    <property type="entry name" value="G6PISOMERASE"/>
</dbReference>
<dbReference type="PANTHER" id="PTHR11469:SF1">
    <property type="entry name" value="GLUCOSE-6-PHOSPHATE ISOMERASE"/>
    <property type="match status" value="1"/>
</dbReference>
<dbReference type="PROSITE" id="PS00765">
    <property type="entry name" value="P_GLUCOSE_ISOMERASE_1"/>
    <property type="match status" value="1"/>
</dbReference>
<feature type="active site" description="Proton donor" evidence="7">
    <location>
        <position position="345"/>
    </location>
</feature>
<keyword evidence="4 7" id="KW-0324">Glycolysis</keyword>
<evidence type="ECO:0000313" key="10">
    <source>
        <dbReference type="Proteomes" id="UP000254575"/>
    </source>
</evidence>
<comment type="function">
    <text evidence="7">Catalyzes the reversible isomerization of glucose-6-phosphate to fructose-6-phosphate.</text>
</comment>
<dbReference type="PROSITE" id="PS00174">
    <property type="entry name" value="P_GLUCOSE_ISOMERASE_2"/>
    <property type="match status" value="1"/>
</dbReference>
<gene>
    <name evidence="7 9" type="primary">pgi</name>
    <name evidence="9" type="ORF">NCTC10717_00680</name>
</gene>
<dbReference type="CDD" id="cd05016">
    <property type="entry name" value="SIS_PGI_2"/>
    <property type="match status" value="1"/>
</dbReference>
<dbReference type="Proteomes" id="UP000254575">
    <property type="component" value="Unassembled WGS sequence"/>
</dbReference>
<dbReference type="GO" id="GO:0006094">
    <property type="term" value="P:gluconeogenesis"/>
    <property type="evidence" value="ECO:0007669"/>
    <property type="project" value="UniProtKB-UniRule"/>
</dbReference>
<evidence type="ECO:0000256" key="7">
    <source>
        <dbReference type="HAMAP-Rule" id="MF_00473"/>
    </source>
</evidence>
<dbReference type="GO" id="GO:0048029">
    <property type="term" value="F:monosaccharide binding"/>
    <property type="evidence" value="ECO:0007669"/>
    <property type="project" value="TreeGrafter"/>
</dbReference>
<dbReference type="EC" id="5.3.1.9" evidence="7"/>
<evidence type="ECO:0000256" key="3">
    <source>
        <dbReference type="ARBA" id="ARBA00022432"/>
    </source>
</evidence>
<name>A0A380MKF5_9GAMM</name>
<comment type="pathway">
    <text evidence="7">Carbohydrate biosynthesis; gluconeogenesis.</text>
</comment>
<evidence type="ECO:0000256" key="6">
    <source>
        <dbReference type="ARBA" id="ARBA00029321"/>
    </source>
</evidence>
<dbReference type="PANTHER" id="PTHR11469">
    <property type="entry name" value="GLUCOSE-6-PHOSPHATE ISOMERASE"/>
    <property type="match status" value="1"/>
</dbReference>
<feature type="active site" evidence="7">
    <location>
        <position position="376"/>
    </location>
</feature>
<reference evidence="9 10" key="1">
    <citation type="submission" date="2018-06" db="EMBL/GenBank/DDBJ databases">
        <authorList>
            <consortium name="Pathogen Informatics"/>
            <person name="Doyle S."/>
        </authorList>
    </citation>
    <scope>NUCLEOTIDE SEQUENCE [LARGE SCALE GENOMIC DNA]</scope>
    <source>
        <strain evidence="9 10">NCTC10717</strain>
    </source>
</reference>
<dbReference type="EMBL" id="UHIA01000003">
    <property type="protein sequence ID" value="SUO92674.1"/>
    <property type="molecule type" value="Genomic_DNA"/>
</dbReference>
<keyword evidence="10" id="KW-1185">Reference proteome</keyword>
<comment type="subcellular location">
    <subcellularLocation>
        <location evidence="7">Cytoplasm</location>
    </subcellularLocation>
</comment>
<comment type="catalytic activity">
    <reaction evidence="6 7 8">
        <text>alpha-D-glucose 6-phosphate = beta-D-fructose 6-phosphate</text>
        <dbReference type="Rhea" id="RHEA:11816"/>
        <dbReference type="ChEBI" id="CHEBI:57634"/>
        <dbReference type="ChEBI" id="CHEBI:58225"/>
        <dbReference type="EC" id="5.3.1.9"/>
    </reaction>
</comment>
<keyword evidence="3 7" id="KW-0312">Gluconeogenesis</keyword>
<dbReference type="GO" id="GO:0005829">
    <property type="term" value="C:cytosol"/>
    <property type="evidence" value="ECO:0007669"/>
    <property type="project" value="TreeGrafter"/>
</dbReference>
<dbReference type="GO" id="GO:0006096">
    <property type="term" value="P:glycolytic process"/>
    <property type="evidence" value="ECO:0007669"/>
    <property type="project" value="UniProtKB-UniRule"/>
</dbReference>
<sequence length="526" mass="57703">MSHIDEKLRDHAAQISQKTLVELFAEEPQRVQAATFQVAGIYADLSKNHINTQTGELWTQWAAQAGVAEGIAAVVRGDNVNKGEHRPALHHALRAPAEGEFVVNGIDVNIEIRAARRRMQDFAERIRGGTWKGYRDEAISDVVHIGIGGSELGPRLLCEAFAHEADGPKIHFLATPDPVQLQHLMHTLNPATTLLIVASKSFGTEETLANADILRTWLRQHGGEAADNQMLAISANVDKAAAFGIAEERVLPFWDWVGGRFSLWSAIALPFILQNGYAAYEKLLAGAHEMDKHFQTAAIAQNLPAQLALLDAWYNHYFGINNRALILYAHSLAAFPQYLQQLDMESLGKRANRAGKPLDKPSGLIIWGGTGTESQHAFFQLIHQGQRRIPLDFITVKKAPQGLEKAAHIVHGHCLAQAEALMRGRDESDLQEIPEAERYQRTSPGNRPSSTLILDELSPQCLGALIALYEHKTTVLGILYDVNAYDQWGVELGKILAKGTEASLAGEIGAHHDASTAALLKHLKSS</sequence>
<dbReference type="HAMAP" id="MF_00473">
    <property type="entry name" value="G6P_isomerase"/>
    <property type="match status" value="1"/>
</dbReference>
<evidence type="ECO:0000256" key="8">
    <source>
        <dbReference type="RuleBase" id="RU000612"/>
    </source>
</evidence>
<dbReference type="PROSITE" id="PS51463">
    <property type="entry name" value="P_GLUCOSE_ISOMERASE_3"/>
    <property type="match status" value="1"/>
</dbReference>
<dbReference type="InterPro" id="IPR001672">
    <property type="entry name" value="G6P_Isomerase"/>
</dbReference>
<dbReference type="InterPro" id="IPR035482">
    <property type="entry name" value="SIS_PGI_2"/>
</dbReference>
<dbReference type="CDD" id="cd05015">
    <property type="entry name" value="SIS_PGI_1"/>
    <property type="match status" value="1"/>
</dbReference>
<dbReference type="AlphaFoldDB" id="A0A380MKF5"/>